<evidence type="ECO:0000313" key="3">
    <source>
        <dbReference type="Proteomes" id="UP000030753"/>
    </source>
</evidence>
<accession>W9HFE2</accession>
<dbReference type="EMBL" id="JH717856">
    <property type="protein sequence ID" value="EWY79729.1"/>
    <property type="molecule type" value="Genomic_DNA"/>
</dbReference>
<feature type="compositionally biased region" description="Basic and acidic residues" evidence="1">
    <location>
        <begin position="198"/>
        <end position="212"/>
    </location>
</feature>
<dbReference type="InterPro" id="IPR036397">
    <property type="entry name" value="RNaseH_sf"/>
</dbReference>
<feature type="region of interest" description="Disordered" evidence="1">
    <location>
        <begin position="198"/>
        <end position="219"/>
    </location>
</feature>
<dbReference type="AlphaFoldDB" id="W9HFE2"/>
<protein>
    <recommendedName>
        <fullName evidence="4">RNase H type-1 domain-containing protein</fullName>
    </recommendedName>
</protein>
<dbReference type="Proteomes" id="UP000030753">
    <property type="component" value="Unassembled WGS sequence"/>
</dbReference>
<dbReference type="HOGENOM" id="CLU_1261560_0_0_1"/>
<dbReference type="Gene3D" id="3.30.420.10">
    <property type="entry name" value="Ribonuclease H-like superfamily/Ribonuclease H"/>
    <property type="match status" value="1"/>
</dbReference>
<evidence type="ECO:0000313" key="2">
    <source>
        <dbReference type="EMBL" id="EWY79729.1"/>
    </source>
</evidence>
<evidence type="ECO:0008006" key="4">
    <source>
        <dbReference type="Google" id="ProtNLM"/>
    </source>
</evidence>
<organism evidence="2 3">
    <name type="scientific">Fusarium oxysporum NRRL 32931</name>
    <dbReference type="NCBI Taxonomy" id="660029"/>
    <lineage>
        <taxon>Eukaryota</taxon>
        <taxon>Fungi</taxon>
        <taxon>Dikarya</taxon>
        <taxon>Ascomycota</taxon>
        <taxon>Pezizomycotina</taxon>
        <taxon>Sordariomycetes</taxon>
        <taxon>Hypocreomycetidae</taxon>
        <taxon>Hypocreales</taxon>
        <taxon>Nectriaceae</taxon>
        <taxon>Fusarium</taxon>
        <taxon>Fusarium oxysporum species complex</taxon>
    </lineage>
</organism>
<name>W9HFE2_FUSOX</name>
<evidence type="ECO:0000256" key="1">
    <source>
        <dbReference type="SAM" id="MobiDB-lite"/>
    </source>
</evidence>
<dbReference type="GO" id="GO:0003676">
    <property type="term" value="F:nucleic acid binding"/>
    <property type="evidence" value="ECO:0007669"/>
    <property type="project" value="InterPro"/>
</dbReference>
<sequence length="219" mass="25225">MTQKIGEQNQCGSRGFNNRGLLKLGWVEYKTNTGNRRRTPRTTELKLKSMEERYEDRKCLISAMKDAERSQDYQNPYTAKLEATAMALRCMPDGLQCRELTVLSSSQSSLKAIARPRQQSGQVITRQIYEHAERLRKGNNKIKVMWTPSRDDDLTMGREAKRRAQKATRAECTPQSLPCQARSTRTRLMAAQLRQQRRLPDRVGGHSKRIDRALQANTR</sequence>
<gene>
    <name evidence="2" type="ORF">FOYG_17124</name>
</gene>
<proteinExistence type="predicted"/>
<reference evidence="2 3" key="1">
    <citation type="submission" date="2011-06" db="EMBL/GenBank/DDBJ databases">
        <title>The Genome Sequence of Fusarium oxysporum FOSC 3-a.</title>
        <authorList>
            <consortium name="The Broad Institute Genome Sequencing Platform"/>
            <person name="Ma L.-J."/>
            <person name="Gale L.R."/>
            <person name="Schwartz D.C."/>
            <person name="Zhou S."/>
            <person name="Corby-Kistler H."/>
            <person name="Young S.K."/>
            <person name="Zeng Q."/>
            <person name="Gargeya S."/>
            <person name="Fitzgerald M."/>
            <person name="Haas B."/>
            <person name="Abouelleil A."/>
            <person name="Alvarado L."/>
            <person name="Arachchi H.M."/>
            <person name="Berlin A."/>
            <person name="Brown A."/>
            <person name="Chapman S.B."/>
            <person name="Chen Z."/>
            <person name="Dunbar C."/>
            <person name="Freedman E."/>
            <person name="Gearin G."/>
            <person name="Gellesch M."/>
            <person name="Goldberg J."/>
            <person name="Griggs A."/>
            <person name="Gujja S."/>
            <person name="Heiman D."/>
            <person name="Howarth C."/>
            <person name="Larson L."/>
            <person name="Lui A."/>
            <person name="MacDonald P.J.P."/>
            <person name="Mehta T."/>
            <person name="Montmayeur A."/>
            <person name="Murphy C."/>
            <person name="Neiman D."/>
            <person name="Pearson M."/>
            <person name="Priest M."/>
            <person name="Roberts A."/>
            <person name="Saif S."/>
            <person name="Shea T."/>
            <person name="Shenoy N."/>
            <person name="Sisk P."/>
            <person name="Stolte C."/>
            <person name="Sykes S."/>
            <person name="Wortman J."/>
            <person name="Nusbaum C."/>
            <person name="Birren B."/>
        </authorList>
    </citation>
    <scope>NUCLEOTIDE SEQUENCE [LARGE SCALE GENOMIC DNA]</scope>
    <source>
        <strain evidence="3">FOSC 3-a</strain>
    </source>
</reference>
<dbReference type="OrthoDB" id="5243754at2759"/>